<reference evidence="1" key="1">
    <citation type="submission" date="2008-06" db="EMBL/GenBank/DDBJ databases">
        <title>Complete sequence of Chlorobium phaeobacteroides BS1.</title>
        <authorList>
            <consortium name="US DOE Joint Genome Institute"/>
            <person name="Lucas S."/>
            <person name="Copeland A."/>
            <person name="Lapidus A."/>
            <person name="Glavina del Rio T."/>
            <person name="Dalin E."/>
            <person name="Tice H."/>
            <person name="Bruce D."/>
            <person name="Goodwin L."/>
            <person name="Pitluck S."/>
            <person name="Schmutz J."/>
            <person name="Larimer F."/>
            <person name="Land M."/>
            <person name="Hauser L."/>
            <person name="Kyrpides N."/>
            <person name="Ovchinnikova G."/>
            <person name="Li T."/>
            <person name="Liu Z."/>
            <person name="Zhao F."/>
            <person name="Overmann J."/>
            <person name="Bryant D.A."/>
            <person name="Richardson P."/>
        </authorList>
    </citation>
    <scope>NUCLEOTIDE SEQUENCE [LARGE SCALE GENOMIC DNA]</scope>
    <source>
        <strain evidence="1">BS1</strain>
    </source>
</reference>
<dbReference type="eggNOG" id="ENOG5033DBN">
    <property type="taxonomic scope" value="Bacteria"/>
</dbReference>
<proteinExistence type="predicted"/>
<sequence length="173" mass="19782">MIESADELLRRDKRPPILYLRSFEDEDKEMTLGRAIRQSIFGGVVGGGQAPYWFEQEDISVYMNWVGPYITIARPGERKIVGAARKTVNEDQWKAVVSDFIHRTSFIILRAAVSSGLRWEIEEIVKRFDPTRLLVITATISADYRSFCQKVSSVLPEPLPHKIPSIRLVAFNE</sequence>
<dbReference type="STRING" id="331678.Cphamn1_0054"/>
<dbReference type="AlphaFoldDB" id="B3EJX4"/>
<organism evidence="1">
    <name type="scientific">Chlorobium phaeobacteroides (strain BS1)</name>
    <dbReference type="NCBI Taxonomy" id="331678"/>
    <lineage>
        <taxon>Bacteria</taxon>
        <taxon>Pseudomonadati</taxon>
        <taxon>Chlorobiota</taxon>
        <taxon>Chlorobiia</taxon>
        <taxon>Chlorobiales</taxon>
        <taxon>Chlorobiaceae</taxon>
        <taxon>Chlorobium/Pelodictyon group</taxon>
        <taxon>Chlorobium</taxon>
    </lineage>
</organism>
<protein>
    <submittedName>
        <fullName evidence="1">Uncharacterized protein</fullName>
    </submittedName>
</protein>
<dbReference type="HOGENOM" id="CLU_1544880_0_0_10"/>
<evidence type="ECO:0000313" key="1">
    <source>
        <dbReference type="EMBL" id="ACE03042.1"/>
    </source>
</evidence>
<accession>B3EJX4</accession>
<gene>
    <name evidence="1" type="ordered locus">Cphamn1_0054</name>
</gene>
<dbReference type="EMBL" id="CP001101">
    <property type="protein sequence ID" value="ACE03042.1"/>
    <property type="molecule type" value="Genomic_DNA"/>
</dbReference>
<name>B3EJX4_CHLPB</name>
<dbReference type="KEGG" id="cpb:Cphamn1_0054"/>